<dbReference type="Proteomes" id="UP000030747">
    <property type="component" value="Unassembled WGS sequence"/>
</dbReference>
<dbReference type="RefSeq" id="XP_013232726.1">
    <property type="nucleotide sequence ID" value="XM_013377272.1"/>
</dbReference>
<reference evidence="1" key="2">
    <citation type="submission" date="2013-10" db="EMBL/GenBank/DDBJ databases">
        <authorList>
            <person name="Aslett M."/>
        </authorList>
    </citation>
    <scope>NUCLEOTIDE SEQUENCE [LARGE SCALE GENOMIC DNA]</scope>
    <source>
        <strain evidence="1">Houghton</strain>
    </source>
</reference>
<dbReference type="GeneID" id="25251346"/>
<feature type="non-terminal residue" evidence="1">
    <location>
        <position position="1"/>
    </location>
</feature>
<organism evidence="1 2">
    <name type="scientific">Eimeria tenella</name>
    <name type="common">Coccidian parasite</name>
    <dbReference type="NCBI Taxonomy" id="5802"/>
    <lineage>
        <taxon>Eukaryota</taxon>
        <taxon>Sar</taxon>
        <taxon>Alveolata</taxon>
        <taxon>Apicomplexa</taxon>
        <taxon>Conoidasida</taxon>
        <taxon>Coccidia</taxon>
        <taxon>Eucoccidiorida</taxon>
        <taxon>Eimeriorina</taxon>
        <taxon>Eimeriidae</taxon>
        <taxon>Eimeria</taxon>
    </lineage>
</organism>
<dbReference type="VEuPathDB" id="ToxoDB:ETH_00010760"/>
<dbReference type="VEuPathDB" id="ToxoDB:ETH2_1141900"/>
<gene>
    <name evidence="1" type="ORF">ETH_00010760</name>
</gene>
<dbReference type="AlphaFoldDB" id="U6KVJ2"/>
<evidence type="ECO:0000313" key="2">
    <source>
        <dbReference type="Proteomes" id="UP000030747"/>
    </source>
</evidence>
<dbReference type="InterPro" id="IPR021288">
    <property type="entry name" value="Surface_antigen"/>
</dbReference>
<keyword evidence="2" id="KW-1185">Reference proteome</keyword>
<accession>U6KVJ2</accession>
<proteinExistence type="predicted"/>
<protein>
    <submittedName>
        <fullName evidence="1">SAG family member</fullName>
    </submittedName>
</protein>
<name>U6KVJ2_EIMTE</name>
<sequence>IPLVLVPVICGHKKASAGTTGTAETIDCFREMNEERKATGLPEFRQASEETQVLLEHPDSGRKITAATLWSEICKKLAGEAGDTTQAKQLEGTFAYYSGKKDCKAAVQHWKDGFSLFKNELPPTYTALNDPQIYTDQAVSFVALYNPKASPVASCSFVTCTGGAVFAAPDLSKSHERRAVRRLEELEADATAVICLTNPKALTTGAAPFKEDEWQKIVHAIVGTEGSNGVSPVRPPLAVGFIMMLFANGLF</sequence>
<evidence type="ECO:0000313" key="1">
    <source>
        <dbReference type="EMBL" id="CDJ41976.1"/>
    </source>
</evidence>
<dbReference type="Pfam" id="PF11054">
    <property type="entry name" value="Surface_antigen"/>
    <property type="match status" value="1"/>
</dbReference>
<dbReference type="EMBL" id="HG675688">
    <property type="protein sequence ID" value="CDJ41976.1"/>
    <property type="molecule type" value="Genomic_DNA"/>
</dbReference>
<reference evidence="1" key="1">
    <citation type="submission" date="2013-10" db="EMBL/GenBank/DDBJ databases">
        <title>Genomic analysis of the causative agents of coccidiosis in chickens.</title>
        <authorList>
            <person name="Reid A.J."/>
            <person name="Blake D."/>
            <person name="Billington K."/>
            <person name="Browne H."/>
            <person name="Dunn M."/>
            <person name="Hung S."/>
            <person name="Kawahara F."/>
            <person name="Miranda-Saavedra D."/>
            <person name="Mourier T."/>
            <person name="Nagra H."/>
            <person name="Otto T.D."/>
            <person name="Rawlings N."/>
            <person name="Sanchez A."/>
            <person name="Sanders M."/>
            <person name="Subramaniam C."/>
            <person name="Tay Y."/>
            <person name="Dear P."/>
            <person name="Doerig C."/>
            <person name="Gruber A."/>
            <person name="Parkinson J."/>
            <person name="Shirley M."/>
            <person name="Wan K.L."/>
            <person name="Berriman M."/>
            <person name="Tomley F."/>
            <person name="Pain A."/>
        </authorList>
    </citation>
    <scope>NUCLEOTIDE SEQUENCE [LARGE SCALE GENOMIC DNA]</scope>
    <source>
        <strain evidence="1">Houghton</strain>
    </source>
</reference>